<name>A0A423WES2_9PEZI</name>
<feature type="compositionally biased region" description="Polar residues" evidence="1">
    <location>
        <begin position="415"/>
        <end position="426"/>
    </location>
</feature>
<comment type="caution">
    <text evidence="2">The sequence shown here is derived from an EMBL/GenBank/DDBJ whole genome shotgun (WGS) entry which is preliminary data.</text>
</comment>
<evidence type="ECO:0000256" key="1">
    <source>
        <dbReference type="SAM" id="MobiDB-lite"/>
    </source>
</evidence>
<evidence type="ECO:0000313" key="3">
    <source>
        <dbReference type="Proteomes" id="UP000283895"/>
    </source>
</evidence>
<reference evidence="2 3" key="1">
    <citation type="submission" date="2015-09" db="EMBL/GenBank/DDBJ databases">
        <title>Host preference determinants of Valsa canker pathogens revealed by comparative genomics.</title>
        <authorList>
            <person name="Yin Z."/>
            <person name="Huang L."/>
        </authorList>
    </citation>
    <scope>NUCLEOTIDE SEQUENCE [LARGE SCALE GENOMIC DNA]</scope>
    <source>
        <strain evidence="2 3">03-1</strain>
    </source>
</reference>
<dbReference type="Proteomes" id="UP000283895">
    <property type="component" value="Unassembled WGS sequence"/>
</dbReference>
<keyword evidence="3" id="KW-1185">Reference proteome</keyword>
<feature type="region of interest" description="Disordered" evidence="1">
    <location>
        <begin position="1"/>
        <end position="26"/>
    </location>
</feature>
<accession>A0A423WES2</accession>
<dbReference type="EMBL" id="LKEA01000018">
    <property type="protein sequence ID" value="ROW01884.1"/>
    <property type="molecule type" value="Genomic_DNA"/>
</dbReference>
<protein>
    <submittedName>
        <fullName evidence="2">Uncharacterized protein</fullName>
    </submittedName>
</protein>
<feature type="region of interest" description="Disordered" evidence="1">
    <location>
        <begin position="360"/>
        <end position="437"/>
    </location>
</feature>
<gene>
    <name evidence="2" type="ORF">VMCG_05577</name>
</gene>
<organism evidence="2 3">
    <name type="scientific">Cytospora schulzeri</name>
    <dbReference type="NCBI Taxonomy" id="448051"/>
    <lineage>
        <taxon>Eukaryota</taxon>
        <taxon>Fungi</taxon>
        <taxon>Dikarya</taxon>
        <taxon>Ascomycota</taxon>
        <taxon>Pezizomycotina</taxon>
        <taxon>Sordariomycetes</taxon>
        <taxon>Sordariomycetidae</taxon>
        <taxon>Diaporthales</taxon>
        <taxon>Cytosporaceae</taxon>
        <taxon>Cytospora</taxon>
    </lineage>
</organism>
<dbReference type="OrthoDB" id="1915375at2759"/>
<feature type="compositionally biased region" description="Low complexity" evidence="1">
    <location>
        <begin position="396"/>
        <end position="411"/>
    </location>
</feature>
<feature type="compositionally biased region" description="Polar residues" evidence="1">
    <location>
        <begin position="386"/>
        <end position="395"/>
    </location>
</feature>
<evidence type="ECO:0000313" key="2">
    <source>
        <dbReference type="EMBL" id="ROW01884.1"/>
    </source>
</evidence>
<proteinExistence type="predicted"/>
<sequence length="437" mass="50659">MPADIKPSDIGLGRDAQSPQDAEQRTRKYLSNSTLYPNGRLKMTGKKEVIKQRFEDFRNNAKGVAPPWNLVLVQQLHIAEDRRFWLIGRRDSFDQVQYINPKGKECDGHAGMSMIHIMGIPRNDVRINGKPTQEPIYNGVSMHSKNVGILDHMKRKFQFWWEKDPIGQARHNVIWHQARTVIWKFMYDLEAHGKGDGVDAQTRAQNLKKGIKGQYESCHDTLMKAKDLQERNCISTDTLRYEDMQRWDMFLQTLVMWVRGRQNVIKDRLVNTELLGWQHPTNRLLKAHEHYMLLKKSFEEKAIRFEDFDFALHLRPDNSVDYLHMHIFLSPNRYRLYSCVIWDPLYKAVDEVAEIAKQYPGPVGPKTITANTQEQQTDEQPRTVRVSPSNRIQANTKQTGAKATTAGAQKQQQKDSSGTNHQQSRMKTVAPKVLQLT</sequence>
<dbReference type="AlphaFoldDB" id="A0A423WES2"/>